<reference evidence="2" key="1">
    <citation type="submission" date="2025-08" db="UniProtKB">
        <authorList>
            <consortium name="Ensembl"/>
        </authorList>
    </citation>
    <scope>IDENTIFICATION</scope>
</reference>
<sequence>MADPELLQQQSLALSSSPSRGTAAPSPAAFPSAVSSRPPPAMFFLSVVTMVFRD</sequence>
<feature type="region of interest" description="Disordered" evidence="1">
    <location>
        <begin position="1"/>
        <end position="38"/>
    </location>
</feature>
<accession>A0A8C9MKC7</accession>
<dbReference type="AlphaFoldDB" id="A0A8C9MKC7"/>
<feature type="compositionally biased region" description="Low complexity" evidence="1">
    <location>
        <begin position="1"/>
        <end position="36"/>
    </location>
</feature>
<reference evidence="2" key="2">
    <citation type="submission" date="2025-09" db="UniProtKB">
        <authorList>
            <consortium name="Ensembl"/>
        </authorList>
    </citation>
    <scope>IDENTIFICATION</scope>
</reference>
<name>A0A8C9MKC7_SERCA</name>
<keyword evidence="3" id="KW-1185">Reference proteome</keyword>
<evidence type="ECO:0000313" key="3">
    <source>
        <dbReference type="Proteomes" id="UP000694409"/>
    </source>
</evidence>
<proteinExistence type="predicted"/>
<organism evidence="2 3">
    <name type="scientific">Serinus canaria</name>
    <name type="common">Island canary</name>
    <name type="synonym">Fringilla canaria</name>
    <dbReference type="NCBI Taxonomy" id="9135"/>
    <lineage>
        <taxon>Eukaryota</taxon>
        <taxon>Metazoa</taxon>
        <taxon>Chordata</taxon>
        <taxon>Craniata</taxon>
        <taxon>Vertebrata</taxon>
        <taxon>Euteleostomi</taxon>
        <taxon>Archelosauria</taxon>
        <taxon>Archosauria</taxon>
        <taxon>Dinosauria</taxon>
        <taxon>Saurischia</taxon>
        <taxon>Theropoda</taxon>
        <taxon>Coelurosauria</taxon>
        <taxon>Aves</taxon>
        <taxon>Neognathae</taxon>
        <taxon>Neoaves</taxon>
        <taxon>Telluraves</taxon>
        <taxon>Australaves</taxon>
        <taxon>Passeriformes</taxon>
        <taxon>Passeroidea</taxon>
        <taxon>Fringillidae</taxon>
        <taxon>Carduelinae</taxon>
        <taxon>Serinus</taxon>
    </lineage>
</organism>
<dbReference type="Proteomes" id="UP000694409">
    <property type="component" value="Unassembled WGS sequence"/>
</dbReference>
<protein>
    <submittedName>
        <fullName evidence="2">Uncharacterized protein</fullName>
    </submittedName>
</protein>
<evidence type="ECO:0000256" key="1">
    <source>
        <dbReference type="SAM" id="MobiDB-lite"/>
    </source>
</evidence>
<dbReference type="Ensembl" id="ENSSCAT00000005420.1">
    <property type="protein sequence ID" value="ENSSCAP00000004693.1"/>
    <property type="gene ID" value="ENSSCAG00000003801.1"/>
</dbReference>
<evidence type="ECO:0000313" key="2">
    <source>
        <dbReference type="Ensembl" id="ENSSCAP00000004693.1"/>
    </source>
</evidence>